<keyword evidence="1" id="KW-0812">Transmembrane</keyword>
<dbReference type="EMBL" id="MT145041">
    <property type="protein sequence ID" value="QJI02899.1"/>
    <property type="molecule type" value="Genomic_DNA"/>
</dbReference>
<evidence type="ECO:0000313" key="2">
    <source>
        <dbReference type="EMBL" id="QJI02899.1"/>
    </source>
</evidence>
<accession>A0A6M3XY80</accession>
<gene>
    <name evidence="2" type="ORF">TM448B03798_0003</name>
</gene>
<organism evidence="2">
    <name type="scientific">viral metagenome</name>
    <dbReference type="NCBI Taxonomy" id="1070528"/>
    <lineage>
        <taxon>unclassified sequences</taxon>
        <taxon>metagenomes</taxon>
        <taxon>organismal metagenomes</taxon>
    </lineage>
</organism>
<protein>
    <submittedName>
        <fullName evidence="2">Putative tail tape measure protein</fullName>
    </submittedName>
</protein>
<feature type="transmembrane region" description="Helical" evidence="1">
    <location>
        <begin position="27"/>
        <end position="46"/>
    </location>
</feature>
<name>A0A6M3XY80_9ZZZZ</name>
<keyword evidence="1" id="KW-0472">Membrane</keyword>
<proteinExistence type="predicted"/>
<sequence length="232" mass="27695">MYFINKIIEYLNDASDFFYDLYLECYYAPYIPGVVAYLFYQVCLVFNRLAWRFSDFGSWVDDVAYKLTKFFTELELDAWFKEWKTKILDAWNWVRYAWSNVTSIINDWWSPVTTTVKGWIAVATQGLDTLKVAWDSFWKVTFPQWTSKLDTLKAAWDSFWTVTFPNLVSFQWLTSWWNGKLKEVDSLIDSKIKEASPLFAGWQEVKNSVVEFISNPLDWIETRFTDWFLGKE</sequence>
<evidence type="ECO:0000256" key="1">
    <source>
        <dbReference type="SAM" id="Phobius"/>
    </source>
</evidence>
<reference evidence="2" key="1">
    <citation type="submission" date="2020-03" db="EMBL/GenBank/DDBJ databases">
        <title>The deep terrestrial virosphere.</title>
        <authorList>
            <person name="Holmfeldt K."/>
            <person name="Nilsson E."/>
            <person name="Simone D."/>
            <person name="Lopez-Fernandez M."/>
            <person name="Wu X."/>
            <person name="de Brujin I."/>
            <person name="Lundin D."/>
            <person name="Andersson A."/>
            <person name="Bertilsson S."/>
            <person name="Dopson M."/>
        </authorList>
    </citation>
    <scope>NUCLEOTIDE SEQUENCE</scope>
    <source>
        <strain evidence="2">TM448B03798</strain>
    </source>
</reference>
<keyword evidence="1" id="KW-1133">Transmembrane helix</keyword>
<dbReference type="AlphaFoldDB" id="A0A6M3XY80"/>